<dbReference type="Proteomes" id="UP000185146">
    <property type="component" value="Chromosome"/>
</dbReference>
<evidence type="ECO:0000313" key="1">
    <source>
        <dbReference type="EMBL" id="APO81855.1"/>
    </source>
</evidence>
<dbReference type="SUPFAM" id="SSF55874">
    <property type="entry name" value="ATPase domain of HSP90 chaperone/DNA topoisomerase II/histidine kinase"/>
    <property type="match status" value="1"/>
</dbReference>
<reference evidence="1 2" key="1">
    <citation type="submission" date="2016-12" db="EMBL/GenBank/DDBJ databases">
        <title>Draft Genome Sequence of Mercury Resistant Pseudomonas DRA525.</title>
        <authorList>
            <person name="Drace K.M."/>
        </authorList>
    </citation>
    <scope>NUCLEOTIDE SEQUENCE [LARGE SCALE GENOMIC DNA]</scope>
    <source>
        <strain evidence="1 2">DRA525</strain>
    </source>
</reference>
<keyword evidence="1" id="KW-0547">Nucleotide-binding</keyword>
<dbReference type="GO" id="GO:0005524">
    <property type="term" value="F:ATP binding"/>
    <property type="evidence" value="ECO:0007669"/>
    <property type="project" value="UniProtKB-KW"/>
</dbReference>
<accession>A0A1L5PP16</accession>
<proteinExistence type="predicted"/>
<dbReference type="Pfam" id="PF13589">
    <property type="entry name" value="HATPase_c_3"/>
    <property type="match status" value="1"/>
</dbReference>
<gene>
    <name evidence="1" type="ORF">BL240_10550</name>
</gene>
<keyword evidence="1" id="KW-0067">ATP-binding</keyword>
<evidence type="ECO:0000313" key="2">
    <source>
        <dbReference type="Proteomes" id="UP000185146"/>
    </source>
</evidence>
<dbReference type="InterPro" id="IPR036890">
    <property type="entry name" value="HATPase_C_sf"/>
</dbReference>
<dbReference type="EMBL" id="CP018743">
    <property type="protein sequence ID" value="APO81855.1"/>
    <property type="molecule type" value="Genomic_DNA"/>
</dbReference>
<dbReference type="Gene3D" id="3.30.565.10">
    <property type="entry name" value="Histidine kinase-like ATPase, C-terminal domain"/>
    <property type="match status" value="1"/>
</dbReference>
<dbReference type="RefSeq" id="WP_075044751.1">
    <property type="nucleotide sequence ID" value="NZ_CP018743.1"/>
</dbReference>
<protein>
    <submittedName>
        <fullName evidence="1">ATP-binding protein</fullName>
    </submittedName>
</protein>
<dbReference type="AlphaFoldDB" id="A0A1L5PP16"/>
<sequence length="479" mass="54238">MVEALRGLGYNTQTALADIIDNSIAAGANEVHIEFVWADQESCVLCIDNGTGMTAEGLDRAMRLGDRNPLEERSADDLGRFGLGLKTASFSQCRRMTVATRGGEDLHTLRWDLDFLANSADDGWHLLEGAHPGSEKFLERLTSATGTLVLWENLDRIVTPGTTVQDFLNLVDKVEQHLGMVFHRYLEGTRPRLRILLNGQPVKPWDPFMSDHPGKPYNPPVFKHPNRKNIETECHVLPHKDMLSTLEFERLAGPEGWTAQQGFYIYRKERLLVAGSWLGLGIGRSWTKDEAHRLARIRLDIPNNADADWKIDIRKSTARPPVYLRDWLTRLAEVTRARARRAFAHRGRPVMVGKRQIAEAWKVERLSDGMRYRIDTEHPAVRAALDEAGSLLPLLKAMLRVIEETVPVQRIWIDTAENKDTPCTGFEKTPPQEVSDIMMVMYRSMIERKGYSSTAAKEQLKNMEPFHAYPALISALPET</sequence>
<organism evidence="1 2">
    <name type="scientific">Pseudomonas putida</name>
    <name type="common">Arthrobacter siderocapsulatus</name>
    <dbReference type="NCBI Taxonomy" id="303"/>
    <lineage>
        <taxon>Bacteria</taxon>
        <taxon>Pseudomonadati</taxon>
        <taxon>Pseudomonadota</taxon>
        <taxon>Gammaproteobacteria</taxon>
        <taxon>Pseudomonadales</taxon>
        <taxon>Pseudomonadaceae</taxon>
        <taxon>Pseudomonas</taxon>
    </lineage>
</organism>
<name>A0A1L5PP16_PSEPU</name>